<evidence type="ECO:0008006" key="5">
    <source>
        <dbReference type="Google" id="ProtNLM"/>
    </source>
</evidence>
<dbReference type="eggNOG" id="ENOG5031W5F">
    <property type="taxonomic scope" value="Bacteria"/>
</dbReference>
<dbReference type="STRING" id="1385519.N801_03885"/>
<reference evidence="3 4" key="1">
    <citation type="submission" date="2013-08" db="EMBL/GenBank/DDBJ databases">
        <title>The genome sequence of Knoellia aerolata.</title>
        <authorList>
            <person name="Zhu W."/>
            <person name="Wang G."/>
        </authorList>
    </citation>
    <scope>NUCLEOTIDE SEQUENCE [LARGE SCALE GENOMIC DNA]</scope>
    <source>
        <strain evidence="3 4">DSM 18566</strain>
    </source>
</reference>
<dbReference type="Proteomes" id="UP000030013">
    <property type="component" value="Unassembled WGS sequence"/>
</dbReference>
<name>A0A0A0JWK5_9MICO</name>
<proteinExistence type="predicted"/>
<dbReference type="EMBL" id="AVPL01000011">
    <property type="protein sequence ID" value="KGN41830.1"/>
    <property type="molecule type" value="Genomic_DNA"/>
</dbReference>
<comment type="caution">
    <text evidence="3">The sequence shown here is derived from an EMBL/GenBank/DDBJ whole genome shotgun (WGS) entry which is preliminary data.</text>
</comment>
<evidence type="ECO:0000256" key="1">
    <source>
        <dbReference type="SAM" id="MobiDB-lite"/>
    </source>
</evidence>
<evidence type="ECO:0000313" key="4">
    <source>
        <dbReference type="Proteomes" id="UP000030013"/>
    </source>
</evidence>
<dbReference type="RefSeq" id="WP_035934995.1">
    <property type="nucleotide sequence ID" value="NZ_AVPL01000011.1"/>
</dbReference>
<keyword evidence="2" id="KW-1133">Transmembrane helix</keyword>
<feature type="compositionally biased region" description="Basic and acidic residues" evidence="1">
    <location>
        <begin position="78"/>
        <end position="158"/>
    </location>
</feature>
<keyword evidence="4" id="KW-1185">Reference proteome</keyword>
<feature type="region of interest" description="Disordered" evidence="1">
    <location>
        <begin position="69"/>
        <end position="158"/>
    </location>
</feature>
<accession>A0A0A0JWK5</accession>
<evidence type="ECO:0000313" key="3">
    <source>
        <dbReference type="EMBL" id="KGN41830.1"/>
    </source>
</evidence>
<keyword evidence="2" id="KW-0812">Transmembrane</keyword>
<feature type="transmembrane region" description="Helical" evidence="2">
    <location>
        <begin position="41"/>
        <end position="64"/>
    </location>
</feature>
<evidence type="ECO:0000256" key="2">
    <source>
        <dbReference type="SAM" id="Phobius"/>
    </source>
</evidence>
<organism evidence="3 4">
    <name type="scientific">Knoellia aerolata DSM 18566</name>
    <dbReference type="NCBI Taxonomy" id="1385519"/>
    <lineage>
        <taxon>Bacteria</taxon>
        <taxon>Bacillati</taxon>
        <taxon>Actinomycetota</taxon>
        <taxon>Actinomycetes</taxon>
        <taxon>Micrococcales</taxon>
        <taxon>Intrasporangiaceae</taxon>
        <taxon>Knoellia</taxon>
    </lineage>
</organism>
<gene>
    <name evidence="3" type="ORF">N801_03885</name>
</gene>
<dbReference type="AlphaFoldDB" id="A0A0A0JWK5"/>
<sequence>MIILGLLLVLLAVAAGILLFEGTSALTDGVDIDILNGTVSLPPLALLLTGAAVISVFWLGWALMRHGIKRGSRRRRQAKEEAALAEQRRVDSERKMQEEFAQRERQLAEERRRHEEETSTLRREGDERVEEQHLSTEEARRRAEIAEKDLRDRPERRS</sequence>
<protein>
    <recommendedName>
        <fullName evidence="5">Lipopolysaccharide assembly protein A domain-containing protein</fullName>
    </recommendedName>
</protein>
<keyword evidence="2" id="KW-0472">Membrane</keyword>